<evidence type="ECO:0000256" key="1">
    <source>
        <dbReference type="SAM" id="MobiDB-lite"/>
    </source>
</evidence>
<dbReference type="RefSeq" id="WP_346336693.1">
    <property type="nucleotide sequence ID" value="NZ_JBBYXI010000002.1"/>
</dbReference>
<dbReference type="EMBL" id="JBBYXI010000002">
    <property type="protein sequence ID" value="MEN3930693.1"/>
    <property type="molecule type" value="Genomic_DNA"/>
</dbReference>
<name>A0ABV0BIA9_9HYPH</name>
<keyword evidence="3" id="KW-1185">Reference proteome</keyword>
<sequence>MAIERKRPPKGETLTIRLDTKNRFMLDFMARLKGQTITMVIERALADAAERTVIHKKSPFSRNDYSENWKDYWDVNEGIRSLKIYQENELFPTYEEEKRLQFTKIHHVFFYKDNTFSIFIPHYIEILWPRIDEFIKLWDETKSKDYFEAGMEMLRAISEAGLRPPTWPPQTTQSQETKSRFNDLDDDLPF</sequence>
<protein>
    <submittedName>
        <fullName evidence="2">Uncharacterized protein</fullName>
    </submittedName>
</protein>
<reference evidence="2 3" key="1">
    <citation type="submission" date="2024-04" db="EMBL/GenBank/DDBJ databases">
        <title>A novel species isolated from cricket.</title>
        <authorList>
            <person name="Wang H.-C."/>
        </authorList>
    </citation>
    <scope>NUCLEOTIDE SEQUENCE [LARGE SCALE GENOMIC DNA]</scope>
    <source>
        <strain evidence="2 3">WL0021</strain>
    </source>
</reference>
<comment type="caution">
    <text evidence="2">The sequence shown here is derived from an EMBL/GenBank/DDBJ whole genome shotgun (WGS) entry which is preliminary data.</text>
</comment>
<accession>A0ABV0BIA9</accession>
<gene>
    <name evidence="2" type="ORF">WJT86_06395</name>
</gene>
<organism evidence="2 3">
    <name type="scientific">Hohaiivirga grylli</name>
    <dbReference type="NCBI Taxonomy" id="3133970"/>
    <lineage>
        <taxon>Bacteria</taxon>
        <taxon>Pseudomonadati</taxon>
        <taxon>Pseudomonadota</taxon>
        <taxon>Alphaproteobacteria</taxon>
        <taxon>Hyphomicrobiales</taxon>
        <taxon>Methylobacteriaceae</taxon>
        <taxon>Hohaiivirga</taxon>
    </lineage>
</organism>
<feature type="region of interest" description="Disordered" evidence="1">
    <location>
        <begin position="161"/>
        <end position="190"/>
    </location>
</feature>
<evidence type="ECO:0000313" key="3">
    <source>
        <dbReference type="Proteomes" id="UP001418637"/>
    </source>
</evidence>
<proteinExistence type="predicted"/>
<evidence type="ECO:0000313" key="2">
    <source>
        <dbReference type="EMBL" id="MEN3930693.1"/>
    </source>
</evidence>
<dbReference type="Proteomes" id="UP001418637">
    <property type="component" value="Unassembled WGS sequence"/>
</dbReference>